<keyword evidence="2" id="KW-1185">Reference proteome</keyword>
<name>L8WLF6_THACA</name>
<dbReference type="HOGENOM" id="CLU_1533598_0_0_1"/>
<dbReference type="AlphaFoldDB" id="L8WLF6"/>
<comment type="caution">
    <text evidence="1">The sequence shown here is derived from an EMBL/GenBank/DDBJ whole genome shotgun (WGS) entry which is preliminary data.</text>
</comment>
<evidence type="ECO:0000313" key="1">
    <source>
        <dbReference type="EMBL" id="ELU37174.1"/>
    </source>
</evidence>
<dbReference type="EMBL" id="AFRT01002819">
    <property type="protein sequence ID" value="ELU37174.1"/>
    <property type="molecule type" value="Genomic_DNA"/>
</dbReference>
<gene>
    <name evidence="1" type="ORF">AG1IA_08794</name>
</gene>
<proteinExistence type="predicted"/>
<evidence type="ECO:0000313" key="2">
    <source>
        <dbReference type="Proteomes" id="UP000011668"/>
    </source>
</evidence>
<sequence>MYSTLAQQGFRTSINVNKLVYRREGTVTGFRPLFRSHVIIVQPIYQLNCFTYFCAASVYESESGDWATHQCLGADLVVYVSKIASKRALKYFTDGLKPKGILITTASSELHLVPDLTRGSYRLYGFYPSHIARTSWVGRRTSSSNALHHVIARCHSGFVPAQLEIPSEPDWYTNI</sequence>
<organism evidence="1 2">
    <name type="scientific">Thanatephorus cucumeris (strain AG1-IA)</name>
    <name type="common">Rice sheath blight fungus</name>
    <name type="synonym">Rhizoctonia solani</name>
    <dbReference type="NCBI Taxonomy" id="983506"/>
    <lineage>
        <taxon>Eukaryota</taxon>
        <taxon>Fungi</taxon>
        <taxon>Dikarya</taxon>
        <taxon>Basidiomycota</taxon>
        <taxon>Agaricomycotina</taxon>
        <taxon>Agaricomycetes</taxon>
        <taxon>Cantharellales</taxon>
        <taxon>Ceratobasidiaceae</taxon>
        <taxon>Rhizoctonia</taxon>
        <taxon>Rhizoctonia solani AG-1</taxon>
    </lineage>
</organism>
<accession>L8WLF6</accession>
<protein>
    <submittedName>
        <fullName evidence="1">Uncharacterized protein</fullName>
    </submittedName>
</protein>
<dbReference type="Proteomes" id="UP000011668">
    <property type="component" value="Unassembled WGS sequence"/>
</dbReference>
<reference evidence="1 2" key="1">
    <citation type="journal article" date="2013" name="Nat. Commun.">
        <title>The evolution and pathogenic mechanisms of the rice sheath blight pathogen.</title>
        <authorList>
            <person name="Zheng A."/>
            <person name="Lin R."/>
            <person name="Xu L."/>
            <person name="Qin P."/>
            <person name="Tang C."/>
            <person name="Ai P."/>
            <person name="Zhang D."/>
            <person name="Liu Y."/>
            <person name="Sun Z."/>
            <person name="Feng H."/>
            <person name="Wang Y."/>
            <person name="Chen Y."/>
            <person name="Liang X."/>
            <person name="Fu R."/>
            <person name="Li Q."/>
            <person name="Zhang J."/>
            <person name="Yu X."/>
            <person name="Xie Z."/>
            <person name="Ding L."/>
            <person name="Guan P."/>
            <person name="Tang J."/>
            <person name="Liang Y."/>
            <person name="Wang S."/>
            <person name="Deng Q."/>
            <person name="Li S."/>
            <person name="Zhu J."/>
            <person name="Wang L."/>
            <person name="Liu H."/>
            <person name="Li P."/>
        </authorList>
    </citation>
    <scope>NUCLEOTIDE SEQUENCE [LARGE SCALE GENOMIC DNA]</scope>
    <source>
        <strain evidence="2">AG-1 IA</strain>
    </source>
</reference>